<sequence length="75" mass="8981">MSDVLSIRIPRELKKSLEELNDVDWRSEIVNFLRERVEYYRRLKVLKKAREVIEKLPEATLGTADSYVREDRDSN</sequence>
<dbReference type="InterPro" id="IPR039709">
    <property type="entry name" value="VapB3-like"/>
</dbReference>
<reference evidence="2" key="1">
    <citation type="journal article" date="2020" name="mSystems">
        <title>Genome- and Community-Level Interaction Insights into Carbon Utilization and Element Cycling Functions of Hydrothermarchaeota in Hydrothermal Sediment.</title>
        <authorList>
            <person name="Zhou Z."/>
            <person name="Liu Y."/>
            <person name="Xu W."/>
            <person name="Pan J."/>
            <person name="Luo Z.H."/>
            <person name="Li M."/>
        </authorList>
    </citation>
    <scope>NUCLEOTIDE SEQUENCE [LARGE SCALE GENOMIC DNA]</scope>
    <source>
        <strain evidence="2">SpSt-637</strain>
        <strain evidence="1">SpSt-667</strain>
    </source>
</reference>
<organism evidence="2">
    <name type="scientific">Ignisphaera aggregans</name>
    <dbReference type="NCBI Taxonomy" id="334771"/>
    <lineage>
        <taxon>Archaea</taxon>
        <taxon>Thermoproteota</taxon>
        <taxon>Thermoprotei</taxon>
        <taxon>Desulfurococcales</taxon>
        <taxon>Desulfurococcaceae</taxon>
        <taxon>Ignisphaera</taxon>
    </lineage>
</organism>
<accession>A0A7C4NQL3</accession>
<evidence type="ECO:0000313" key="1">
    <source>
        <dbReference type="EMBL" id="HGQ36571.1"/>
    </source>
</evidence>
<comment type="caution">
    <text evidence="2">The sequence shown here is derived from an EMBL/GenBank/DDBJ whole genome shotgun (WGS) entry which is preliminary data.</text>
</comment>
<gene>
    <name evidence="2" type="ORF">ENU08_07595</name>
    <name evidence="1" type="ORF">ENU41_07880</name>
</gene>
<dbReference type="PANTHER" id="PTHR42244">
    <property type="entry name" value="ANTITOXIN VAPB3-RELATED"/>
    <property type="match status" value="1"/>
</dbReference>
<evidence type="ECO:0000313" key="2">
    <source>
        <dbReference type="EMBL" id="HGQ65090.1"/>
    </source>
</evidence>
<dbReference type="AlphaFoldDB" id="A0A7C4NQL3"/>
<dbReference type="PANTHER" id="PTHR42244:SF2">
    <property type="entry name" value="ANTITOXIN VAPB3-RELATED"/>
    <property type="match status" value="1"/>
</dbReference>
<name>A0A7C4NQL3_9CREN</name>
<proteinExistence type="predicted"/>
<protein>
    <submittedName>
        <fullName evidence="2">CopG family transcriptional regulator</fullName>
    </submittedName>
</protein>
<dbReference type="EMBL" id="DTBD01000070">
    <property type="protein sequence ID" value="HGQ65090.1"/>
    <property type="molecule type" value="Genomic_DNA"/>
</dbReference>
<dbReference type="EMBL" id="DTCK01000042">
    <property type="protein sequence ID" value="HGQ36571.1"/>
    <property type="molecule type" value="Genomic_DNA"/>
</dbReference>